<keyword evidence="4" id="KW-1185">Reference proteome</keyword>
<organism evidence="3 4">
    <name type="scientific">Dipteronia dyeriana</name>
    <dbReference type="NCBI Taxonomy" id="168575"/>
    <lineage>
        <taxon>Eukaryota</taxon>
        <taxon>Viridiplantae</taxon>
        <taxon>Streptophyta</taxon>
        <taxon>Embryophyta</taxon>
        <taxon>Tracheophyta</taxon>
        <taxon>Spermatophyta</taxon>
        <taxon>Magnoliopsida</taxon>
        <taxon>eudicotyledons</taxon>
        <taxon>Gunneridae</taxon>
        <taxon>Pentapetalae</taxon>
        <taxon>rosids</taxon>
        <taxon>malvids</taxon>
        <taxon>Sapindales</taxon>
        <taxon>Sapindaceae</taxon>
        <taxon>Hippocastanoideae</taxon>
        <taxon>Acereae</taxon>
        <taxon>Dipteronia</taxon>
    </lineage>
</organism>
<evidence type="ECO:0000313" key="3">
    <source>
        <dbReference type="EMBL" id="KAK2640126.1"/>
    </source>
</evidence>
<keyword evidence="2" id="KW-0732">Signal</keyword>
<dbReference type="Proteomes" id="UP001280121">
    <property type="component" value="Unassembled WGS sequence"/>
</dbReference>
<comment type="caution">
    <text evidence="3">The sequence shown here is derived from an EMBL/GenBank/DDBJ whole genome shotgun (WGS) entry which is preliminary data.</text>
</comment>
<keyword evidence="1" id="KW-0812">Transmembrane</keyword>
<reference evidence="3" key="1">
    <citation type="journal article" date="2023" name="Plant J.">
        <title>Genome sequences and population genomics provide insights into the demographic history, inbreeding, and mutation load of two 'living fossil' tree species of Dipteronia.</title>
        <authorList>
            <person name="Feng Y."/>
            <person name="Comes H.P."/>
            <person name="Chen J."/>
            <person name="Zhu S."/>
            <person name="Lu R."/>
            <person name="Zhang X."/>
            <person name="Li P."/>
            <person name="Qiu J."/>
            <person name="Olsen K.M."/>
            <person name="Qiu Y."/>
        </authorList>
    </citation>
    <scope>NUCLEOTIDE SEQUENCE</scope>
    <source>
        <strain evidence="3">KIB01</strain>
    </source>
</reference>
<feature type="chain" id="PRO_5042070355" evidence="2">
    <location>
        <begin position="21"/>
        <end position="141"/>
    </location>
</feature>
<dbReference type="EMBL" id="JANJYI010000008">
    <property type="protein sequence ID" value="KAK2640126.1"/>
    <property type="molecule type" value="Genomic_DNA"/>
</dbReference>
<evidence type="ECO:0000256" key="2">
    <source>
        <dbReference type="SAM" id="SignalP"/>
    </source>
</evidence>
<evidence type="ECO:0000256" key="1">
    <source>
        <dbReference type="SAM" id="Phobius"/>
    </source>
</evidence>
<feature type="transmembrane region" description="Helical" evidence="1">
    <location>
        <begin position="95"/>
        <end position="114"/>
    </location>
</feature>
<protein>
    <submittedName>
        <fullName evidence="3">Uncharacterized protein</fullName>
    </submittedName>
</protein>
<accession>A0AAD9WQZ0</accession>
<sequence length="141" mass="15856">MTRIIKMSAWIFRFLDVVLKLWDLSETVFEITQKDLYHESSTSGIDDNNVNENADKFTLDKSPFFVVGTIVLLVQLTMLATGLQGLQPPGGEPGLVLGEVFYSVLMVLWFWPFVEGLLRKGKYGILLSNICKSAALTHDKN</sequence>
<keyword evidence="1" id="KW-0472">Membrane</keyword>
<feature type="transmembrane region" description="Helical" evidence="1">
    <location>
        <begin position="64"/>
        <end position="83"/>
    </location>
</feature>
<name>A0AAD9WQZ0_9ROSI</name>
<feature type="signal peptide" evidence="2">
    <location>
        <begin position="1"/>
        <end position="20"/>
    </location>
</feature>
<proteinExistence type="predicted"/>
<dbReference type="AlphaFoldDB" id="A0AAD9WQZ0"/>
<evidence type="ECO:0000313" key="4">
    <source>
        <dbReference type="Proteomes" id="UP001280121"/>
    </source>
</evidence>
<keyword evidence="1" id="KW-1133">Transmembrane helix</keyword>
<gene>
    <name evidence="3" type="ORF">Ddye_027921</name>
</gene>